<evidence type="ECO:0000256" key="1">
    <source>
        <dbReference type="ARBA" id="ARBA00010136"/>
    </source>
</evidence>
<dbReference type="GO" id="GO:0006508">
    <property type="term" value="P:proteolysis"/>
    <property type="evidence" value="ECO:0007669"/>
    <property type="project" value="TreeGrafter"/>
</dbReference>
<dbReference type="InterPro" id="IPR050344">
    <property type="entry name" value="Peptidase_M1_aminopeptidases"/>
</dbReference>
<comment type="similarity">
    <text evidence="1">Belongs to the peptidase M1 family.</text>
</comment>
<dbReference type="InterPro" id="IPR024571">
    <property type="entry name" value="ERAP1-like_C_dom"/>
</dbReference>
<dbReference type="PANTHER" id="PTHR11533">
    <property type="entry name" value="PROTEASE M1 ZINC METALLOPROTEASE"/>
    <property type="match status" value="1"/>
</dbReference>
<feature type="region of interest" description="Disordered" evidence="2">
    <location>
        <begin position="152"/>
        <end position="173"/>
    </location>
</feature>
<proteinExistence type="inferred from homology"/>
<feature type="domain" description="ERAP1-like C-terminal" evidence="3">
    <location>
        <begin position="187"/>
        <end position="380"/>
    </location>
</feature>
<dbReference type="GO" id="GO:0042277">
    <property type="term" value="F:peptide binding"/>
    <property type="evidence" value="ECO:0007669"/>
    <property type="project" value="TreeGrafter"/>
</dbReference>
<protein>
    <recommendedName>
        <fullName evidence="3">ERAP1-like C-terminal domain-containing protein</fullName>
    </recommendedName>
</protein>
<comment type="caution">
    <text evidence="4">The sequence shown here is derived from an EMBL/GenBank/DDBJ whole genome shotgun (WGS) entry which is preliminary data.</text>
</comment>
<evidence type="ECO:0000259" key="3">
    <source>
        <dbReference type="Pfam" id="PF11838"/>
    </source>
</evidence>
<dbReference type="GO" id="GO:0016020">
    <property type="term" value="C:membrane"/>
    <property type="evidence" value="ECO:0007669"/>
    <property type="project" value="TreeGrafter"/>
</dbReference>
<dbReference type="GO" id="GO:0043171">
    <property type="term" value="P:peptide catabolic process"/>
    <property type="evidence" value="ECO:0007669"/>
    <property type="project" value="TreeGrafter"/>
</dbReference>
<evidence type="ECO:0000313" key="5">
    <source>
        <dbReference type="Proteomes" id="UP000024635"/>
    </source>
</evidence>
<gene>
    <name evidence="4" type="primary">Acey_s0009.g766</name>
    <name evidence="4" type="ORF">Y032_0009g766</name>
</gene>
<reference evidence="5" key="1">
    <citation type="journal article" date="2015" name="Nat. Genet.">
        <title>The genome and transcriptome of the zoonotic hookworm Ancylostoma ceylanicum identify infection-specific gene families.</title>
        <authorList>
            <person name="Schwarz E.M."/>
            <person name="Hu Y."/>
            <person name="Antoshechkin I."/>
            <person name="Miller M.M."/>
            <person name="Sternberg P.W."/>
            <person name="Aroian R.V."/>
        </authorList>
    </citation>
    <scope>NUCLEOTIDE SEQUENCE</scope>
    <source>
        <strain evidence="5">HY135</strain>
    </source>
</reference>
<keyword evidence="5" id="KW-1185">Reference proteome</keyword>
<dbReference type="Gene3D" id="1.25.50.20">
    <property type="match status" value="1"/>
</dbReference>
<feature type="domain" description="ERAP1-like C-terminal" evidence="3">
    <location>
        <begin position="32"/>
        <end position="147"/>
    </location>
</feature>
<dbReference type="GO" id="GO:0005737">
    <property type="term" value="C:cytoplasm"/>
    <property type="evidence" value="ECO:0007669"/>
    <property type="project" value="TreeGrafter"/>
</dbReference>
<evidence type="ECO:0000313" key="4">
    <source>
        <dbReference type="EMBL" id="EYC27504.1"/>
    </source>
</evidence>
<dbReference type="GO" id="GO:0008270">
    <property type="term" value="F:zinc ion binding"/>
    <property type="evidence" value="ECO:0007669"/>
    <property type="project" value="TreeGrafter"/>
</dbReference>
<accession>A0A016VIS3</accession>
<dbReference type="AlphaFoldDB" id="A0A016VIS3"/>
<sequence length="385" mass="44449">MHMFKVLLGLETNHDLEDEPLYLNIEREESPLIVNVDRNGYFRQNYDVRGWKNIVKQLKEDHEVYSERTRFGLISDAFAAAQIGRLDYETVFQLLDYVPKEESSLVWYMVKNGLDTIAKFYGNEPDNIWAKRYAEKLMRKRAKRITRNITSKEQEEVRAGMPSKSEDIPSPVFDVSVEEPNSRKILSKRSEEHKASDSSLNDFFDGSFIEAYCKFGPKNCSSTFRSVFEKEVQHRCGDNDKASQCVRLPRHFRGITYCYGVKKLGGIALEKVKNLYKLEDDEEEKKRLTKGMSCASKVSELKGQLLNALERTGGIRISDIVMVFNSVSVNPTAEEFMVNFLIEKWEMIIARFRGEFKQIEGVINACLGKLRSEGQIMLVSVLFEF</sequence>
<dbReference type="Proteomes" id="UP000024635">
    <property type="component" value="Unassembled WGS sequence"/>
</dbReference>
<evidence type="ECO:0000256" key="2">
    <source>
        <dbReference type="SAM" id="MobiDB-lite"/>
    </source>
</evidence>
<dbReference type="OrthoDB" id="5855716at2759"/>
<dbReference type="STRING" id="53326.A0A016VIS3"/>
<dbReference type="EMBL" id="JARK01001345">
    <property type="protein sequence ID" value="EYC27504.1"/>
    <property type="molecule type" value="Genomic_DNA"/>
</dbReference>
<dbReference type="GO" id="GO:0005615">
    <property type="term" value="C:extracellular space"/>
    <property type="evidence" value="ECO:0007669"/>
    <property type="project" value="TreeGrafter"/>
</dbReference>
<dbReference type="PANTHER" id="PTHR11533:SF301">
    <property type="entry name" value="AMINOPEPTIDASE"/>
    <property type="match status" value="1"/>
</dbReference>
<dbReference type="Pfam" id="PF11838">
    <property type="entry name" value="ERAP1_C"/>
    <property type="match status" value="2"/>
</dbReference>
<dbReference type="GO" id="GO:0070006">
    <property type="term" value="F:metalloaminopeptidase activity"/>
    <property type="evidence" value="ECO:0007669"/>
    <property type="project" value="TreeGrafter"/>
</dbReference>
<organism evidence="4 5">
    <name type="scientific">Ancylostoma ceylanicum</name>
    <dbReference type="NCBI Taxonomy" id="53326"/>
    <lineage>
        <taxon>Eukaryota</taxon>
        <taxon>Metazoa</taxon>
        <taxon>Ecdysozoa</taxon>
        <taxon>Nematoda</taxon>
        <taxon>Chromadorea</taxon>
        <taxon>Rhabditida</taxon>
        <taxon>Rhabditina</taxon>
        <taxon>Rhabditomorpha</taxon>
        <taxon>Strongyloidea</taxon>
        <taxon>Ancylostomatidae</taxon>
        <taxon>Ancylostomatinae</taxon>
        <taxon>Ancylostoma</taxon>
    </lineage>
</organism>
<name>A0A016VIS3_9BILA</name>